<name>A0A6C0HEA7_9ZZZZ</name>
<proteinExistence type="predicted"/>
<feature type="domain" description="HNH" evidence="1">
    <location>
        <begin position="34"/>
        <end position="72"/>
    </location>
</feature>
<dbReference type="Pfam" id="PF01844">
    <property type="entry name" value="HNH"/>
    <property type="match status" value="1"/>
</dbReference>
<evidence type="ECO:0000313" key="2">
    <source>
        <dbReference type="EMBL" id="QHT78764.1"/>
    </source>
</evidence>
<accession>A0A6C0HEA7</accession>
<dbReference type="GO" id="GO:0003676">
    <property type="term" value="F:nucleic acid binding"/>
    <property type="evidence" value="ECO:0007669"/>
    <property type="project" value="InterPro"/>
</dbReference>
<evidence type="ECO:0000259" key="1">
    <source>
        <dbReference type="Pfam" id="PF01844"/>
    </source>
</evidence>
<dbReference type="AlphaFoldDB" id="A0A6C0HEA7"/>
<dbReference type="Gene3D" id="1.10.30.50">
    <property type="match status" value="1"/>
</dbReference>
<dbReference type="InterPro" id="IPR003615">
    <property type="entry name" value="HNH_nuc"/>
</dbReference>
<dbReference type="EMBL" id="MN739937">
    <property type="protein sequence ID" value="QHT78764.1"/>
    <property type="molecule type" value="Genomic_DNA"/>
</dbReference>
<organism evidence="2">
    <name type="scientific">viral metagenome</name>
    <dbReference type="NCBI Taxonomy" id="1070528"/>
    <lineage>
        <taxon>unclassified sequences</taxon>
        <taxon>metagenomes</taxon>
        <taxon>organismal metagenomes</taxon>
    </lineage>
</organism>
<sequence>MVFKKVKIPKALREQVWLKFNGRVYDAKCYIKWCKNNITVYDYEVGHNIPESKGGPTVLENLRPLCSRCNKSMGSLYTIDEFNKLGKEQTKYCSSCPCVIC</sequence>
<dbReference type="GO" id="GO:0008270">
    <property type="term" value="F:zinc ion binding"/>
    <property type="evidence" value="ECO:0007669"/>
    <property type="project" value="InterPro"/>
</dbReference>
<dbReference type="CDD" id="cd00085">
    <property type="entry name" value="HNHc"/>
    <property type="match status" value="1"/>
</dbReference>
<dbReference type="GO" id="GO:0004519">
    <property type="term" value="F:endonuclease activity"/>
    <property type="evidence" value="ECO:0007669"/>
    <property type="project" value="InterPro"/>
</dbReference>
<reference evidence="2" key="1">
    <citation type="journal article" date="2020" name="Nature">
        <title>Giant virus diversity and host interactions through global metagenomics.</title>
        <authorList>
            <person name="Schulz F."/>
            <person name="Roux S."/>
            <person name="Paez-Espino D."/>
            <person name="Jungbluth S."/>
            <person name="Walsh D.A."/>
            <person name="Denef V.J."/>
            <person name="McMahon K.D."/>
            <person name="Konstantinidis K.T."/>
            <person name="Eloe-Fadrosh E.A."/>
            <person name="Kyrpides N.C."/>
            <person name="Woyke T."/>
        </authorList>
    </citation>
    <scope>NUCLEOTIDE SEQUENCE</scope>
    <source>
        <strain evidence="2">GVMAG-M-3300023179-92</strain>
    </source>
</reference>
<protein>
    <recommendedName>
        <fullName evidence="1">HNH domain-containing protein</fullName>
    </recommendedName>
</protein>
<dbReference type="InterPro" id="IPR002711">
    <property type="entry name" value="HNH"/>
</dbReference>